<accession>A0A3A4KD03</accession>
<evidence type="ECO:0000256" key="1">
    <source>
        <dbReference type="SAM" id="SignalP"/>
    </source>
</evidence>
<organism evidence="2 3">
    <name type="scientific">Nocardia panacis</name>
    <dbReference type="NCBI Taxonomy" id="2340916"/>
    <lineage>
        <taxon>Bacteria</taxon>
        <taxon>Bacillati</taxon>
        <taxon>Actinomycetota</taxon>
        <taxon>Actinomycetes</taxon>
        <taxon>Mycobacteriales</taxon>
        <taxon>Nocardiaceae</taxon>
        <taxon>Nocardia</taxon>
    </lineage>
</organism>
<reference evidence="2 3" key="1">
    <citation type="submission" date="2018-09" db="EMBL/GenBank/DDBJ databases">
        <title>YIM PH21274 draft genome.</title>
        <authorList>
            <person name="Miao C."/>
        </authorList>
    </citation>
    <scope>NUCLEOTIDE SEQUENCE [LARGE SCALE GENOMIC DNA]</scope>
    <source>
        <strain evidence="2 3">YIM PH 21724</strain>
    </source>
</reference>
<dbReference type="PROSITE" id="PS51257">
    <property type="entry name" value="PROKAR_LIPOPROTEIN"/>
    <property type="match status" value="1"/>
</dbReference>
<dbReference type="RefSeq" id="WP_120042390.1">
    <property type="nucleotide sequence ID" value="NZ_QZFU01000023.1"/>
</dbReference>
<gene>
    <name evidence="2" type="ORF">D5S18_18870</name>
</gene>
<dbReference type="AlphaFoldDB" id="A0A3A4KD03"/>
<feature type="signal peptide" evidence="1">
    <location>
        <begin position="1"/>
        <end position="20"/>
    </location>
</feature>
<evidence type="ECO:0000313" key="2">
    <source>
        <dbReference type="EMBL" id="RJO73315.1"/>
    </source>
</evidence>
<sequence length="100" mass="10731">MLNRTIVGLLVAGPVLLACAGVAAAQDRELAPDCVQYSSDQGKITAVDKCDPRNPNRYFKSDIDRCKFIGRSETWATVDNNLYVCSQEEAAAPPPSGSAQ</sequence>
<dbReference type="OrthoDB" id="9935947at2"/>
<comment type="caution">
    <text evidence="2">The sequence shown here is derived from an EMBL/GenBank/DDBJ whole genome shotgun (WGS) entry which is preliminary data.</text>
</comment>
<proteinExistence type="predicted"/>
<name>A0A3A4KD03_9NOCA</name>
<keyword evidence="3" id="KW-1185">Reference proteome</keyword>
<protein>
    <submittedName>
        <fullName evidence="2">Uncharacterized protein</fullName>
    </submittedName>
</protein>
<evidence type="ECO:0000313" key="3">
    <source>
        <dbReference type="Proteomes" id="UP000266677"/>
    </source>
</evidence>
<dbReference type="Proteomes" id="UP000266677">
    <property type="component" value="Unassembled WGS sequence"/>
</dbReference>
<keyword evidence="1" id="KW-0732">Signal</keyword>
<dbReference type="EMBL" id="QZFU01000023">
    <property type="protein sequence ID" value="RJO73315.1"/>
    <property type="molecule type" value="Genomic_DNA"/>
</dbReference>
<feature type="chain" id="PRO_5038946653" evidence="1">
    <location>
        <begin position="21"/>
        <end position="100"/>
    </location>
</feature>